<dbReference type="Pfam" id="PF02441">
    <property type="entry name" value="Flavoprotein"/>
    <property type="match status" value="1"/>
</dbReference>
<dbReference type="EMBL" id="LS483487">
    <property type="protein sequence ID" value="SQJ07826.1"/>
    <property type="molecule type" value="Genomic_DNA"/>
</dbReference>
<name>A0AAX2JEV9_9FUSO</name>
<dbReference type="InterPro" id="IPR036551">
    <property type="entry name" value="Flavin_trans-like"/>
</dbReference>
<dbReference type="Gene3D" id="3.40.50.1950">
    <property type="entry name" value="Flavin prenyltransferase-like"/>
    <property type="match status" value="1"/>
</dbReference>
<sequence length="236" mass="26997">MDFDMMVDYIVQEVLKKIELNETAYKVERNRGLVIINGGTGNLEQVILELKKISERYELDIVFSEAGEKIVRKEKFQNFNVIDKFEMETCEPLLKKNDIIILPLLTKNSCAKIAVGIRDNAVTYLISKALLAQKEIVAVYDSCIADNKTAYGNQINFNIEKLKSYGIIFVKSSELSDYILNRRNLEINSLKEKKIITAEDIYDIKNKKIIVSKSTIVTTLAREKAENNGIIFETEK</sequence>
<dbReference type="KEGG" id="ful:C4N20_01460"/>
<organism evidence="2 3">
    <name type="scientific">Fusobacterium ulcerans</name>
    <dbReference type="NCBI Taxonomy" id="861"/>
    <lineage>
        <taxon>Bacteria</taxon>
        <taxon>Fusobacteriati</taxon>
        <taxon>Fusobacteriota</taxon>
        <taxon>Fusobacteriia</taxon>
        <taxon>Fusobacteriales</taxon>
        <taxon>Fusobacteriaceae</taxon>
        <taxon>Fusobacterium</taxon>
    </lineage>
</organism>
<evidence type="ECO:0000259" key="1">
    <source>
        <dbReference type="Pfam" id="PF02441"/>
    </source>
</evidence>
<dbReference type="SUPFAM" id="SSF52507">
    <property type="entry name" value="Homo-oligomeric flavin-containing Cys decarboxylases, HFCD"/>
    <property type="match status" value="1"/>
</dbReference>
<feature type="domain" description="Flavoprotein" evidence="1">
    <location>
        <begin position="34"/>
        <end position="139"/>
    </location>
</feature>
<dbReference type="GO" id="GO:0003824">
    <property type="term" value="F:catalytic activity"/>
    <property type="evidence" value="ECO:0007669"/>
    <property type="project" value="InterPro"/>
</dbReference>
<dbReference type="Proteomes" id="UP000249008">
    <property type="component" value="Chromosome 1"/>
</dbReference>
<dbReference type="AlphaFoldDB" id="A0AAX2JEV9"/>
<dbReference type="RefSeq" id="WP_005981613.1">
    <property type="nucleotide sequence ID" value="NZ_CABKNW010000005.1"/>
</dbReference>
<dbReference type="GeneID" id="78453457"/>
<reference evidence="2 3" key="1">
    <citation type="submission" date="2018-06" db="EMBL/GenBank/DDBJ databases">
        <authorList>
            <consortium name="Pathogen Informatics"/>
            <person name="Doyle S."/>
        </authorList>
    </citation>
    <scope>NUCLEOTIDE SEQUENCE [LARGE SCALE GENOMIC DNA]</scope>
    <source>
        <strain evidence="2 3">NCTC12112</strain>
    </source>
</reference>
<dbReference type="InterPro" id="IPR003382">
    <property type="entry name" value="Flavoprotein"/>
</dbReference>
<accession>A0AAX2JEV9</accession>
<evidence type="ECO:0000313" key="3">
    <source>
        <dbReference type="Proteomes" id="UP000249008"/>
    </source>
</evidence>
<gene>
    <name evidence="2" type="ORF">NCTC12112_02169</name>
</gene>
<evidence type="ECO:0000313" key="2">
    <source>
        <dbReference type="EMBL" id="SQJ07826.1"/>
    </source>
</evidence>
<protein>
    <submittedName>
        <fullName evidence="2">Ethanolamine utilization protein</fullName>
    </submittedName>
</protein>
<proteinExistence type="predicted"/>